<gene>
    <name evidence="9" type="ordered locus">Desti_0987</name>
</gene>
<dbReference type="CDD" id="cd00130">
    <property type="entry name" value="PAS"/>
    <property type="match status" value="3"/>
</dbReference>
<dbReference type="PATRIC" id="fig|706587.4.peg.1130"/>
<dbReference type="Gene3D" id="3.40.50.300">
    <property type="entry name" value="P-loop containing nucleotide triphosphate hydrolases"/>
    <property type="match status" value="1"/>
</dbReference>
<dbReference type="InterPro" id="IPR058031">
    <property type="entry name" value="AAA_lid_NorR"/>
</dbReference>
<evidence type="ECO:0000313" key="9">
    <source>
        <dbReference type="EMBL" id="AFM23705.1"/>
    </source>
</evidence>
<dbReference type="CDD" id="cd00009">
    <property type="entry name" value="AAA"/>
    <property type="match status" value="1"/>
</dbReference>
<dbReference type="Gene3D" id="3.30.450.20">
    <property type="entry name" value="PAS domain"/>
    <property type="match status" value="3"/>
</dbReference>
<dbReference type="SMART" id="SM00382">
    <property type="entry name" value="AAA"/>
    <property type="match status" value="1"/>
</dbReference>
<keyword evidence="4" id="KW-0804">Transcription</keyword>
<feature type="domain" description="PAS" evidence="7">
    <location>
        <begin position="130"/>
        <end position="200"/>
    </location>
</feature>
<dbReference type="SMART" id="SM00091">
    <property type="entry name" value="PAS"/>
    <property type="match status" value="4"/>
</dbReference>
<dbReference type="InterPro" id="IPR002197">
    <property type="entry name" value="HTH_Fis"/>
</dbReference>
<keyword evidence="5" id="KW-0175">Coiled coil</keyword>
<dbReference type="SUPFAM" id="SSF52540">
    <property type="entry name" value="P-loop containing nucleoside triphosphate hydrolases"/>
    <property type="match status" value="1"/>
</dbReference>
<dbReference type="Pfam" id="PF08448">
    <property type="entry name" value="PAS_4"/>
    <property type="match status" value="1"/>
</dbReference>
<dbReference type="PANTHER" id="PTHR32071">
    <property type="entry name" value="TRANSCRIPTIONAL REGULATORY PROTEIN"/>
    <property type="match status" value="1"/>
</dbReference>
<dbReference type="NCBIfam" id="TIGR00229">
    <property type="entry name" value="sensory_box"/>
    <property type="match status" value="3"/>
</dbReference>
<dbReference type="Pfam" id="PF02954">
    <property type="entry name" value="HTH_8"/>
    <property type="match status" value="1"/>
</dbReference>
<evidence type="ECO:0000313" key="10">
    <source>
        <dbReference type="Proteomes" id="UP000006055"/>
    </source>
</evidence>
<dbReference type="Pfam" id="PF00989">
    <property type="entry name" value="PAS"/>
    <property type="match status" value="1"/>
</dbReference>
<proteinExistence type="predicted"/>
<dbReference type="eggNOG" id="COG2202">
    <property type="taxonomic scope" value="Bacteria"/>
</dbReference>
<dbReference type="PROSITE" id="PS50045">
    <property type="entry name" value="SIGMA54_INTERACT_4"/>
    <property type="match status" value="1"/>
</dbReference>
<keyword evidence="1" id="KW-0547">Nucleotide-binding</keyword>
<evidence type="ECO:0000259" key="8">
    <source>
        <dbReference type="PROSITE" id="PS50113"/>
    </source>
</evidence>
<evidence type="ECO:0000256" key="3">
    <source>
        <dbReference type="ARBA" id="ARBA00023015"/>
    </source>
</evidence>
<dbReference type="Pfam" id="PF13426">
    <property type="entry name" value="PAS_9"/>
    <property type="match status" value="1"/>
</dbReference>
<dbReference type="PRINTS" id="PR01590">
    <property type="entry name" value="HTHFIS"/>
</dbReference>
<evidence type="ECO:0000256" key="4">
    <source>
        <dbReference type="ARBA" id="ARBA00023163"/>
    </source>
</evidence>
<dbReference type="InterPro" id="IPR025944">
    <property type="entry name" value="Sigma_54_int_dom_CS"/>
</dbReference>
<dbReference type="GO" id="GO:0005524">
    <property type="term" value="F:ATP binding"/>
    <property type="evidence" value="ECO:0007669"/>
    <property type="project" value="UniProtKB-KW"/>
</dbReference>
<keyword evidence="10" id="KW-1185">Reference proteome</keyword>
<evidence type="ECO:0000259" key="6">
    <source>
        <dbReference type="PROSITE" id="PS50045"/>
    </source>
</evidence>
<dbReference type="GO" id="GO:0006355">
    <property type="term" value="P:regulation of DNA-templated transcription"/>
    <property type="evidence" value="ECO:0007669"/>
    <property type="project" value="InterPro"/>
</dbReference>
<keyword evidence="2" id="KW-0067">ATP-binding</keyword>
<dbReference type="GO" id="GO:0043565">
    <property type="term" value="F:sequence-specific DNA binding"/>
    <property type="evidence" value="ECO:0007669"/>
    <property type="project" value="InterPro"/>
</dbReference>
<dbReference type="AlphaFoldDB" id="I4C2B4"/>
<sequence length="858" mass="96317">MKVLASKSEFSDPVSPSFILLLENLDAAVWVVDAENKQLLFANSRAEKILAESESIAHEYSSSAPGSLWKKPESLVPPLEGDSEYRITKAGRKFAVQELDIDWLDGRKAQVTIARDVTHTSRLEEALHELEARFRATLDNAAQAIVLTDDKGHYAQVNPAWERMFGYTAEEALGMSHLDVTHPDFLTISEEKLTALIRGDLDFYRMEKLYVRKDGTSFWGDLSVSPVRGLDRQIGAAVGIISDITEAKKAQEALKERDALISALYNKAAQAIASTDHQGKFVEVNPAFERMFGYSRSEALELTHLDITVPEFFDVSRDKAASLFRRELDSYRLEKRYFRKDGSMFWGDVSIAGIPHPDNRVQSVAIIVDISDRKKAEEALQKANDELEQRVLDRTAELAEANERLKSEIAERARTQEALKESEERFRAIFETAKDCVFIKDRNLRYTLVNPSMENLLELPASVIMKSTDENLFGPEPADHLNQLDLRVLAGEIIEAEHTRPVRGIPMTFLDIRAPMRNEHGSIVGICGISRNITERTKTGPVKTVTVEEGPSSAMRWTLAEARMAAKTDIIILLTGESGAGKDHLARFIHDNSRRASGPFYAINCAAIPPELAESELFGHEAGAFTGAKRRKRGLLELAEGGTLLLNEIGELPLHLQAKLLTFLDTRSFTRVGGEKSVIVSARLIAATNRHLEEEVAKGRFRHDLYYRLNVLSIRVPSLKERIDDIPNLVSRIISHLAQELQLPGTPAITHDDMVKLCAYKWPGNVRELRNVLERAVIVSEGRELKFDFLNCEAPEKSLRSWTIHFPPMPSLVEVVTDIRRNLVLEALSRSGGNKQEASRLLGVSRYTLRRQMKTLQL</sequence>
<dbReference type="eggNOG" id="COG3829">
    <property type="taxonomic scope" value="Bacteria"/>
</dbReference>
<keyword evidence="3" id="KW-0805">Transcription regulation</keyword>
<dbReference type="SUPFAM" id="SSF55785">
    <property type="entry name" value="PYP-like sensor domain (PAS domain)"/>
    <property type="match status" value="3"/>
</dbReference>
<dbReference type="InterPro" id="IPR003593">
    <property type="entry name" value="AAA+_ATPase"/>
</dbReference>
<dbReference type="InterPro" id="IPR035965">
    <property type="entry name" value="PAS-like_dom_sf"/>
</dbReference>
<dbReference type="Proteomes" id="UP000006055">
    <property type="component" value="Chromosome"/>
</dbReference>
<dbReference type="PROSITE" id="PS00688">
    <property type="entry name" value="SIGMA54_INTERACT_3"/>
    <property type="match status" value="1"/>
</dbReference>
<evidence type="ECO:0000256" key="2">
    <source>
        <dbReference type="ARBA" id="ARBA00022840"/>
    </source>
</evidence>
<dbReference type="InterPro" id="IPR002078">
    <property type="entry name" value="Sigma_54_int"/>
</dbReference>
<dbReference type="InterPro" id="IPR013767">
    <property type="entry name" value="PAS_fold"/>
</dbReference>
<dbReference type="InterPro" id="IPR009057">
    <property type="entry name" value="Homeodomain-like_sf"/>
</dbReference>
<dbReference type="InterPro" id="IPR000700">
    <property type="entry name" value="PAS-assoc_C"/>
</dbReference>
<feature type="domain" description="PAS" evidence="7">
    <location>
        <begin position="257"/>
        <end position="311"/>
    </location>
</feature>
<dbReference type="HOGENOM" id="CLU_000445_77_0_7"/>
<feature type="domain" description="Sigma-54 factor interaction" evidence="6">
    <location>
        <begin position="548"/>
        <end position="778"/>
    </location>
</feature>
<dbReference type="Gene3D" id="1.10.8.60">
    <property type="match status" value="1"/>
</dbReference>
<dbReference type="KEGG" id="dti:Desti_0987"/>
<dbReference type="PROSITE" id="PS00675">
    <property type="entry name" value="SIGMA54_INTERACT_1"/>
    <property type="match status" value="1"/>
</dbReference>
<dbReference type="Gene3D" id="1.10.10.60">
    <property type="entry name" value="Homeodomain-like"/>
    <property type="match status" value="1"/>
</dbReference>
<dbReference type="PROSITE" id="PS50113">
    <property type="entry name" value="PAC"/>
    <property type="match status" value="2"/>
</dbReference>
<dbReference type="OrthoDB" id="9771372at2"/>
<dbReference type="InterPro" id="IPR013656">
    <property type="entry name" value="PAS_4"/>
</dbReference>
<dbReference type="STRING" id="706587.Desti_0987"/>
<dbReference type="SUPFAM" id="SSF46689">
    <property type="entry name" value="Homeodomain-like"/>
    <property type="match status" value="1"/>
</dbReference>
<name>I4C2B4_DESTA</name>
<dbReference type="InterPro" id="IPR001610">
    <property type="entry name" value="PAC"/>
</dbReference>
<evidence type="ECO:0000256" key="5">
    <source>
        <dbReference type="SAM" id="Coils"/>
    </source>
</evidence>
<protein>
    <submittedName>
        <fullName evidence="9">PAS domain S-box</fullName>
    </submittedName>
</protein>
<dbReference type="InterPro" id="IPR025662">
    <property type="entry name" value="Sigma_54_int_dom_ATP-bd_1"/>
</dbReference>
<evidence type="ECO:0000259" key="7">
    <source>
        <dbReference type="PROSITE" id="PS50112"/>
    </source>
</evidence>
<dbReference type="InterPro" id="IPR027417">
    <property type="entry name" value="P-loop_NTPase"/>
</dbReference>
<dbReference type="Pfam" id="PF25601">
    <property type="entry name" value="AAA_lid_14"/>
    <property type="match status" value="1"/>
</dbReference>
<dbReference type="PROSITE" id="PS50112">
    <property type="entry name" value="PAS"/>
    <property type="match status" value="3"/>
</dbReference>
<organism evidence="9 10">
    <name type="scientific">Desulfomonile tiedjei (strain ATCC 49306 / DSM 6799 / DCB-1)</name>
    <dbReference type="NCBI Taxonomy" id="706587"/>
    <lineage>
        <taxon>Bacteria</taxon>
        <taxon>Pseudomonadati</taxon>
        <taxon>Thermodesulfobacteriota</taxon>
        <taxon>Desulfomonilia</taxon>
        <taxon>Desulfomonilales</taxon>
        <taxon>Desulfomonilaceae</taxon>
        <taxon>Desulfomonile</taxon>
    </lineage>
</organism>
<feature type="domain" description="PAC" evidence="8">
    <location>
        <begin position="331"/>
        <end position="382"/>
    </location>
</feature>
<dbReference type="SMART" id="SM00086">
    <property type="entry name" value="PAC"/>
    <property type="match status" value="3"/>
</dbReference>
<dbReference type="RefSeq" id="WP_014808859.1">
    <property type="nucleotide sequence ID" value="NC_018025.1"/>
</dbReference>
<evidence type="ECO:0000256" key="1">
    <source>
        <dbReference type="ARBA" id="ARBA00022741"/>
    </source>
</evidence>
<dbReference type="PANTHER" id="PTHR32071:SF121">
    <property type="entry name" value="SIGMA L-DEPENDENT TRANSCRIPTIONAL REGULATOR YQIR-RELATED"/>
    <property type="match status" value="1"/>
</dbReference>
<feature type="coiled-coil region" evidence="5">
    <location>
        <begin position="370"/>
        <end position="425"/>
    </location>
</feature>
<dbReference type="Pfam" id="PF13188">
    <property type="entry name" value="PAS_8"/>
    <property type="match status" value="1"/>
</dbReference>
<reference evidence="10" key="1">
    <citation type="submission" date="2012-06" db="EMBL/GenBank/DDBJ databases">
        <title>Complete sequence of chromosome of Desulfomonile tiedjei DSM 6799.</title>
        <authorList>
            <person name="Lucas S."/>
            <person name="Copeland A."/>
            <person name="Lapidus A."/>
            <person name="Glavina del Rio T."/>
            <person name="Dalin E."/>
            <person name="Tice H."/>
            <person name="Bruce D."/>
            <person name="Goodwin L."/>
            <person name="Pitluck S."/>
            <person name="Peters L."/>
            <person name="Ovchinnikova G."/>
            <person name="Zeytun A."/>
            <person name="Lu M."/>
            <person name="Kyrpides N."/>
            <person name="Mavromatis K."/>
            <person name="Ivanova N."/>
            <person name="Brettin T."/>
            <person name="Detter J.C."/>
            <person name="Han C."/>
            <person name="Larimer F."/>
            <person name="Land M."/>
            <person name="Hauser L."/>
            <person name="Markowitz V."/>
            <person name="Cheng J.-F."/>
            <person name="Hugenholtz P."/>
            <person name="Woyke T."/>
            <person name="Wu D."/>
            <person name="Spring S."/>
            <person name="Schroeder M."/>
            <person name="Brambilla E."/>
            <person name="Klenk H.-P."/>
            <person name="Eisen J.A."/>
        </authorList>
    </citation>
    <scope>NUCLEOTIDE SEQUENCE [LARGE SCALE GENOMIC DNA]</scope>
    <source>
        <strain evidence="10">ATCC 49306 / DSM 6799 / DCB-1</strain>
    </source>
</reference>
<feature type="domain" description="PAC" evidence="8">
    <location>
        <begin position="204"/>
        <end position="256"/>
    </location>
</feature>
<accession>I4C2B4</accession>
<dbReference type="InterPro" id="IPR000014">
    <property type="entry name" value="PAS"/>
</dbReference>
<feature type="domain" description="PAS" evidence="7">
    <location>
        <begin position="422"/>
        <end position="492"/>
    </location>
</feature>
<dbReference type="Pfam" id="PF00158">
    <property type="entry name" value="Sigma54_activat"/>
    <property type="match status" value="1"/>
</dbReference>
<dbReference type="FunFam" id="3.40.50.300:FF:000006">
    <property type="entry name" value="DNA-binding transcriptional regulator NtrC"/>
    <property type="match status" value="1"/>
</dbReference>
<dbReference type="EMBL" id="CP003360">
    <property type="protein sequence ID" value="AFM23705.1"/>
    <property type="molecule type" value="Genomic_DNA"/>
</dbReference>